<protein>
    <submittedName>
        <fullName evidence="1">Uncharacterized protein</fullName>
    </submittedName>
</protein>
<comment type="caution">
    <text evidence="1">The sequence shown here is derived from an EMBL/GenBank/DDBJ whole genome shotgun (WGS) entry which is preliminary data.</text>
</comment>
<dbReference type="EMBL" id="CM020619">
    <property type="protein sequence ID" value="KAK1863398.1"/>
    <property type="molecule type" value="Genomic_DNA"/>
</dbReference>
<reference evidence="1" key="1">
    <citation type="submission" date="2019-11" db="EMBL/GenBank/DDBJ databases">
        <title>Nori genome reveals adaptations in red seaweeds to the harsh intertidal environment.</title>
        <authorList>
            <person name="Wang D."/>
            <person name="Mao Y."/>
        </authorList>
    </citation>
    <scope>NUCLEOTIDE SEQUENCE</scope>
    <source>
        <tissue evidence="1">Gametophyte</tissue>
    </source>
</reference>
<organism evidence="1 2">
    <name type="scientific">Pyropia yezoensis</name>
    <name type="common">Susabi-nori</name>
    <name type="synonym">Porphyra yezoensis</name>
    <dbReference type="NCBI Taxonomy" id="2788"/>
    <lineage>
        <taxon>Eukaryota</taxon>
        <taxon>Rhodophyta</taxon>
        <taxon>Bangiophyceae</taxon>
        <taxon>Bangiales</taxon>
        <taxon>Bangiaceae</taxon>
        <taxon>Pyropia</taxon>
    </lineage>
</organism>
<evidence type="ECO:0000313" key="1">
    <source>
        <dbReference type="EMBL" id="KAK1863398.1"/>
    </source>
</evidence>
<gene>
    <name evidence="1" type="ORF">I4F81_005954</name>
</gene>
<accession>A0ACC3C0M1</accession>
<dbReference type="Proteomes" id="UP000798662">
    <property type="component" value="Chromosome 2"/>
</dbReference>
<sequence>MISSDEDEIVPGGSVVPPPGGGGEDADIDCLVDAIQARDNDGKFFREKRRIRRREVTTFAIIEPVDEPESGSSDADGESAAQASRTWQIRGPVRGYSDDGWRLSTVTIVRAHETMACAEVYVRSMRLLVPGTYVDAADAYTSVKFVAAAQAAAGLSWDTASPTSSFRGLVHGQELDDDDVAMVLQQAYDSSGSAPQELSQGHVELVRRSPARRDRVHVRALQCLLRQRSRNAVADYRQKGHDVMKPRWRKLLRGVGAGVVAMMRRILEFDDNHEPGTSARAQRTRVSRGFTQMHLLPTAAQLRAERRRDFDRPDRIAHFFTRQGHDKLVRWDYIRGSGSAGIRRYRSGQGDEKRLRGYNNRYWEDATPGAEGDCASDGEDDGVYYNNANAETEGCYAPVETDAERLKELLAHSTSYLENEDETGELQILAIAFDAPAALQRGIDLATVPGVGGADQAANVPAVVTFAADGGVVRNQNITAFVAAVAWPQLSEGRTDLVPLAYSFSNEKRVDKLVAKAVCDMLQDVMSTTFTALVDIAAEGGAEEEEERIPELQRVSLQLFPEVQVCGTFDWVSM</sequence>
<evidence type="ECO:0000313" key="2">
    <source>
        <dbReference type="Proteomes" id="UP000798662"/>
    </source>
</evidence>
<keyword evidence="2" id="KW-1185">Reference proteome</keyword>
<name>A0ACC3C0M1_PYRYE</name>
<proteinExistence type="predicted"/>